<keyword evidence="2" id="KW-0732">Signal</keyword>
<dbReference type="Pfam" id="PF26113">
    <property type="entry name" value="GH16_XgeA"/>
    <property type="match status" value="1"/>
</dbReference>
<dbReference type="InterPro" id="IPR013320">
    <property type="entry name" value="ConA-like_dom_sf"/>
</dbReference>
<feature type="region of interest" description="Disordered" evidence="1">
    <location>
        <begin position="538"/>
        <end position="703"/>
    </location>
</feature>
<feature type="compositionally biased region" description="Low complexity" evidence="1">
    <location>
        <begin position="428"/>
        <end position="447"/>
    </location>
</feature>
<dbReference type="Gene3D" id="2.60.120.200">
    <property type="match status" value="1"/>
</dbReference>
<dbReference type="KEGG" id="mtm:MYCTH_107178"/>
<evidence type="ECO:0000259" key="3">
    <source>
        <dbReference type="PROSITE" id="PS51762"/>
    </source>
</evidence>
<dbReference type="RefSeq" id="XP_003661228.1">
    <property type="nucleotide sequence ID" value="XM_003661180.1"/>
</dbReference>
<keyword evidence="5" id="KW-1185">Reference proteome</keyword>
<dbReference type="InParanoid" id="G2QB45"/>
<feature type="compositionally biased region" description="Low complexity" evidence="1">
    <location>
        <begin position="551"/>
        <end position="591"/>
    </location>
</feature>
<dbReference type="GO" id="GO:0009251">
    <property type="term" value="P:glucan catabolic process"/>
    <property type="evidence" value="ECO:0007669"/>
    <property type="project" value="TreeGrafter"/>
</dbReference>
<dbReference type="GeneID" id="11511907"/>
<feature type="compositionally biased region" description="Low complexity" evidence="1">
    <location>
        <begin position="656"/>
        <end position="670"/>
    </location>
</feature>
<dbReference type="OrthoDB" id="192832at2759"/>
<dbReference type="OMA" id="FYMGVDY"/>
<evidence type="ECO:0000313" key="4">
    <source>
        <dbReference type="EMBL" id="AEO55983.1"/>
    </source>
</evidence>
<dbReference type="EMBL" id="CP003003">
    <property type="protein sequence ID" value="AEO55983.1"/>
    <property type="molecule type" value="Genomic_DNA"/>
</dbReference>
<dbReference type="Proteomes" id="UP000007322">
    <property type="component" value="Chromosome 2"/>
</dbReference>
<feature type="compositionally biased region" description="Low complexity" evidence="1">
    <location>
        <begin position="600"/>
        <end position="622"/>
    </location>
</feature>
<feature type="region of interest" description="Disordered" evidence="1">
    <location>
        <begin position="323"/>
        <end position="476"/>
    </location>
</feature>
<reference evidence="4 5" key="1">
    <citation type="journal article" date="2011" name="Nat. Biotechnol.">
        <title>Comparative genomic analysis of the thermophilic biomass-degrading fungi Myceliophthora thermophila and Thielavia terrestris.</title>
        <authorList>
            <person name="Berka R.M."/>
            <person name="Grigoriev I.V."/>
            <person name="Otillar R."/>
            <person name="Salamov A."/>
            <person name="Grimwood J."/>
            <person name="Reid I."/>
            <person name="Ishmael N."/>
            <person name="John T."/>
            <person name="Darmond C."/>
            <person name="Moisan M.-C."/>
            <person name="Henrissat B."/>
            <person name="Coutinho P.M."/>
            <person name="Lombard V."/>
            <person name="Natvig D.O."/>
            <person name="Lindquist E."/>
            <person name="Schmutz J."/>
            <person name="Lucas S."/>
            <person name="Harris P."/>
            <person name="Powlowski J."/>
            <person name="Bellemare A."/>
            <person name="Taylor D."/>
            <person name="Butler G."/>
            <person name="de Vries R.P."/>
            <person name="Allijn I.E."/>
            <person name="van den Brink J."/>
            <person name="Ushinsky S."/>
            <person name="Storms R."/>
            <person name="Powell A.J."/>
            <person name="Paulsen I.T."/>
            <person name="Elbourne L.D.H."/>
            <person name="Baker S.E."/>
            <person name="Magnuson J."/>
            <person name="LaBoissiere S."/>
            <person name="Clutterbuck A.J."/>
            <person name="Martinez D."/>
            <person name="Wogulis M."/>
            <person name="de Leon A.L."/>
            <person name="Rey M.W."/>
            <person name="Tsang A."/>
        </authorList>
    </citation>
    <scope>NUCLEOTIDE SEQUENCE [LARGE SCALE GENOMIC DNA]</scope>
    <source>
        <strain evidence="5">ATCC 42464 / BCRC 31852 / DSM 1799</strain>
    </source>
</reference>
<organism evidence="4 5">
    <name type="scientific">Thermothelomyces thermophilus (strain ATCC 42464 / BCRC 31852 / DSM 1799)</name>
    <name type="common">Sporotrichum thermophile</name>
    <dbReference type="NCBI Taxonomy" id="573729"/>
    <lineage>
        <taxon>Eukaryota</taxon>
        <taxon>Fungi</taxon>
        <taxon>Dikarya</taxon>
        <taxon>Ascomycota</taxon>
        <taxon>Pezizomycotina</taxon>
        <taxon>Sordariomycetes</taxon>
        <taxon>Sordariomycetidae</taxon>
        <taxon>Sordariales</taxon>
        <taxon>Chaetomiaceae</taxon>
        <taxon>Thermothelomyces</taxon>
    </lineage>
</organism>
<dbReference type="VEuPathDB" id="FungiDB:MYCTH_107178"/>
<dbReference type="InterPro" id="IPR050546">
    <property type="entry name" value="Glycosyl_Hydrlase_16"/>
</dbReference>
<feature type="signal peptide" evidence="2">
    <location>
        <begin position="1"/>
        <end position="21"/>
    </location>
</feature>
<gene>
    <name evidence="4" type="ORF">MYCTH_107178</name>
</gene>
<dbReference type="eggNOG" id="ENOG502QTTC">
    <property type="taxonomic scope" value="Eukaryota"/>
</dbReference>
<dbReference type="PROSITE" id="PS51762">
    <property type="entry name" value="GH16_2"/>
    <property type="match status" value="1"/>
</dbReference>
<protein>
    <submittedName>
        <fullName evidence="4">Glycoside hydrolase family 16 protein</fullName>
    </submittedName>
</protein>
<accession>G2QB45</accession>
<dbReference type="InterPro" id="IPR000757">
    <property type="entry name" value="Beta-glucanase-like"/>
</dbReference>
<feature type="chain" id="PRO_5003436147" evidence="2">
    <location>
        <begin position="22"/>
        <end position="733"/>
    </location>
</feature>
<dbReference type="STRING" id="573729.G2QB45"/>
<feature type="domain" description="GH16" evidence="3">
    <location>
        <begin position="18"/>
        <end position="270"/>
    </location>
</feature>
<sequence length="733" mass="74591">MAPSVLRLGAAALACASSTLAVETYQLKESYNPSNFFDKFTFFSSPDPNQGFVKYRSKQDATNLGLIQSTKDEVTIKVDSTGTDKDGRSSVRIESVNTYNSGLFIADFSHFPKPACGAWPAYWMVGPQWPLDGEVDIYEGWNLNTANKVVLHTDGPSVVGSCTVSQEDFTASLRYSNCWDKAPDQPGNTGCAADEPDGTFGGAAGGVYATEWSETGFKIWSWTHDNVPSDVKSGKPDPSTWGMPVFAAGGSTCDVTKTFNNMRIILNINLCGDAAGGLWGETCQAATGVAQCAQYVQQNPKAFEQTYWKIRGIDVYQLETVKPSSTAASSTSTTSSKSSTSNTSAASSTSTSDSTPSSTSTKSTKSTAPTSTTGASTSATETCTSDVTTESATETVTSTSSSGPATETDTESDCPDDNTPSTTFPPDVTGTSGTATATASVSATETATETESECSDDISETATVGPTDSSTKVTATAAPTDSFTEVTATASTTEFTTSTIYSTVTSTITSCAPTVTNCPARTVTSVIVIGTTVCPVTEVKPTETGGGVPGTGVPSASAPGAGSPSADVPSSNVPGTGVVPTSSVPTVSVPAPGGPIGGDTTLRTSTTVYRTTTVVVPRPTDGSAGGGDNDNNNNNNNNEEEGSGDNNETASSSTLAPSFVSPPASSSAIPDEPEQAQPTDTGAGVPPVEIVTSTSPSATSSGLSPVVTAGAGKVAARSAVLMGVGAVVALVNL</sequence>
<dbReference type="PANTHER" id="PTHR10963:SF24">
    <property type="entry name" value="GLYCOSIDASE C21B10.07-RELATED"/>
    <property type="match status" value="1"/>
</dbReference>
<evidence type="ECO:0000256" key="1">
    <source>
        <dbReference type="SAM" id="MobiDB-lite"/>
    </source>
</evidence>
<dbReference type="GO" id="GO:0004553">
    <property type="term" value="F:hydrolase activity, hydrolyzing O-glycosyl compounds"/>
    <property type="evidence" value="ECO:0007669"/>
    <property type="project" value="InterPro"/>
</dbReference>
<feature type="compositionally biased region" description="Polar residues" evidence="1">
    <location>
        <begin position="460"/>
        <end position="476"/>
    </location>
</feature>
<feature type="compositionally biased region" description="Acidic residues" evidence="1">
    <location>
        <begin position="448"/>
        <end position="459"/>
    </location>
</feature>
<proteinExistence type="predicted"/>
<dbReference type="PANTHER" id="PTHR10963">
    <property type="entry name" value="GLYCOSYL HYDROLASE-RELATED"/>
    <property type="match status" value="1"/>
</dbReference>
<feature type="compositionally biased region" description="Low complexity" evidence="1">
    <location>
        <begin position="692"/>
        <end position="703"/>
    </location>
</feature>
<evidence type="ECO:0000313" key="5">
    <source>
        <dbReference type="Proteomes" id="UP000007322"/>
    </source>
</evidence>
<dbReference type="AlphaFoldDB" id="G2QB45"/>
<name>G2QB45_THET4</name>
<keyword evidence="4" id="KW-0378">Hydrolase</keyword>
<dbReference type="CDD" id="cd02181">
    <property type="entry name" value="GH16_fungal_Lam16A_glucanase"/>
    <property type="match status" value="1"/>
</dbReference>
<feature type="compositionally biased region" description="Low complexity" evidence="1">
    <location>
        <begin position="323"/>
        <end position="402"/>
    </location>
</feature>
<dbReference type="HOGENOM" id="CLU_010577_0_0_1"/>
<dbReference type="SUPFAM" id="SSF49899">
    <property type="entry name" value="Concanavalin A-like lectins/glucanases"/>
    <property type="match status" value="1"/>
</dbReference>
<evidence type="ECO:0000256" key="2">
    <source>
        <dbReference type="SAM" id="SignalP"/>
    </source>
</evidence>